<dbReference type="UniPathway" id="UPA00109">
    <property type="reaction ID" value="UER00186"/>
</dbReference>
<dbReference type="EMBL" id="BMQS01000005">
    <property type="protein sequence ID" value="GGT91719.1"/>
    <property type="molecule type" value="Genomic_DNA"/>
</dbReference>
<sequence length="413" mass="44975">MRRYKVLLVVGDGLGDRPIEVLGNKTPLQVARTENIDLLLRNSVVGLMDPIAPGVRPGSDTSHLALLGLDPFNYYSGRGVFEALGAGAELSEGDVALRGNFATVNEDMVVKDRRAGRNLKEAGELVKELNERIGEVLGVKVRFYRGTEHRLAVVLSGRDLGEKVSDTDPHEEGLKLNPCAPLTSDERDLRTCKVINELTRRAHEVLRNSRLNADREREGLPPANVLLLRGASKYRAVPSLRSRTGMDGACVTATAVIRGICKALELESHTPPGATGGLDTDYLSKGREAARVLREKDFVLLHVKATDAASHDGLAKQKVEAIEGIDKAVGEVLMNFGEELVVAVTGDHSTPVELKEHSGDPVPLMIHCPNRLTREDVSHFDEGGAKRGSLRVRGLDLMNLLLNYSNRAQKFGE</sequence>
<dbReference type="GeneID" id="38665845"/>
<dbReference type="SUPFAM" id="SSF53649">
    <property type="entry name" value="Alkaline phosphatase-like"/>
    <property type="match status" value="1"/>
</dbReference>
<comment type="similarity">
    <text evidence="4 7">Belongs to the BPG-independent phosphoglycerate mutase family. A-PGAM subfamily.</text>
</comment>
<dbReference type="NCBIfam" id="TIGR00306">
    <property type="entry name" value="apgM"/>
    <property type="match status" value="1"/>
</dbReference>
<comment type="pathway">
    <text evidence="3 7">Carbohydrate degradation; glycolysis; pyruvate from D-glyceraldehyde 3-phosphate: step 3/5.</text>
</comment>
<evidence type="ECO:0000256" key="6">
    <source>
        <dbReference type="ARBA" id="ARBA00023235"/>
    </source>
</evidence>
<dbReference type="InterPro" id="IPR017850">
    <property type="entry name" value="Alkaline_phosphatase_core_sf"/>
</dbReference>
<dbReference type="InterPro" id="IPR042253">
    <property type="entry name" value="Pglycerate_mutase_ApgM_sf"/>
</dbReference>
<organism evidence="9 11">
    <name type="scientific">Sulfodiicoccus acidiphilus</name>
    <dbReference type="NCBI Taxonomy" id="1670455"/>
    <lineage>
        <taxon>Archaea</taxon>
        <taxon>Thermoproteota</taxon>
        <taxon>Thermoprotei</taxon>
        <taxon>Sulfolobales</taxon>
        <taxon>Sulfolobaceae</taxon>
        <taxon>Sulfodiicoccus</taxon>
    </lineage>
</organism>
<dbReference type="Pfam" id="PF10143">
    <property type="entry name" value="PhosphMutase"/>
    <property type="match status" value="1"/>
</dbReference>
<evidence type="ECO:0000313" key="11">
    <source>
        <dbReference type="Proteomes" id="UP000276741"/>
    </source>
</evidence>
<gene>
    <name evidence="7" type="primary">apgM</name>
    <name evidence="10" type="ORF">GCM10007116_06800</name>
    <name evidence="9" type="ORF">HS1genome_0342</name>
</gene>
<keyword evidence="11" id="KW-1185">Reference proteome</keyword>
<dbReference type="RefSeq" id="WP_126449256.1">
    <property type="nucleotide sequence ID" value="NZ_AP018553.1"/>
</dbReference>
<dbReference type="EMBL" id="AP018553">
    <property type="protein sequence ID" value="BBD71953.1"/>
    <property type="molecule type" value="Genomic_DNA"/>
</dbReference>
<reference evidence="10" key="1">
    <citation type="journal article" date="2014" name="Int. J. Syst. Evol. Microbiol.">
        <title>Complete genome sequence of Corynebacterium casei LMG S-19264T (=DSM 44701T), isolated from a smear-ripened cheese.</title>
        <authorList>
            <consortium name="US DOE Joint Genome Institute (JGI-PGF)"/>
            <person name="Walter F."/>
            <person name="Albersmeier A."/>
            <person name="Kalinowski J."/>
            <person name="Ruckert C."/>
        </authorList>
    </citation>
    <scope>NUCLEOTIDE SEQUENCE</scope>
    <source>
        <strain evidence="10">JCM 31740</strain>
    </source>
</reference>
<dbReference type="AlphaFoldDB" id="A0A348B1A1"/>
<evidence type="ECO:0000313" key="10">
    <source>
        <dbReference type="EMBL" id="GGT91719.1"/>
    </source>
</evidence>
<dbReference type="Gene3D" id="3.40.720.10">
    <property type="entry name" value="Alkaline Phosphatase, subunit A"/>
    <property type="match status" value="1"/>
</dbReference>
<dbReference type="InterPro" id="IPR004456">
    <property type="entry name" value="Pglycerate_mutase_ApgM"/>
</dbReference>
<evidence type="ECO:0000256" key="2">
    <source>
        <dbReference type="ARBA" id="ARBA00002315"/>
    </source>
</evidence>
<proteinExistence type="inferred from homology"/>
<dbReference type="NCBIfam" id="NF003104">
    <property type="entry name" value="PRK04024.1"/>
    <property type="match status" value="1"/>
</dbReference>
<dbReference type="Proteomes" id="UP000276741">
    <property type="component" value="Chromosome"/>
</dbReference>
<dbReference type="PANTHER" id="PTHR31209">
    <property type="entry name" value="COFACTOR-INDEPENDENT PHOSPHOGLYCERATE MUTASE"/>
    <property type="match status" value="1"/>
</dbReference>
<dbReference type="GO" id="GO:0004619">
    <property type="term" value="F:phosphoglycerate mutase activity"/>
    <property type="evidence" value="ECO:0007669"/>
    <property type="project" value="UniProtKB-UniRule"/>
</dbReference>
<dbReference type="KEGG" id="sacd:HS1genome_0342"/>
<dbReference type="GO" id="GO:0006096">
    <property type="term" value="P:glycolytic process"/>
    <property type="evidence" value="ECO:0007669"/>
    <property type="project" value="UniProtKB-UniRule"/>
</dbReference>
<dbReference type="GO" id="GO:0046872">
    <property type="term" value="F:metal ion binding"/>
    <property type="evidence" value="ECO:0007669"/>
    <property type="project" value="InterPro"/>
</dbReference>
<evidence type="ECO:0000256" key="7">
    <source>
        <dbReference type="HAMAP-Rule" id="MF_01402"/>
    </source>
</evidence>
<dbReference type="PANTHER" id="PTHR31209:SF0">
    <property type="entry name" value="METALLOENZYME DOMAIN-CONTAINING PROTEIN"/>
    <property type="match status" value="1"/>
</dbReference>
<evidence type="ECO:0000256" key="1">
    <source>
        <dbReference type="ARBA" id="ARBA00000370"/>
    </source>
</evidence>
<evidence type="ECO:0000313" key="9">
    <source>
        <dbReference type="EMBL" id="BBD71953.1"/>
    </source>
</evidence>
<dbReference type="Pfam" id="PF01676">
    <property type="entry name" value="Metalloenzyme"/>
    <property type="match status" value="1"/>
</dbReference>
<evidence type="ECO:0000256" key="4">
    <source>
        <dbReference type="ARBA" id="ARBA00005524"/>
    </source>
</evidence>
<dbReference type="PIRSF" id="PIRSF006392">
    <property type="entry name" value="IPGAM_arch"/>
    <property type="match status" value="1"/>
</dbReference>
<evidence type="ECO:0000256" key="3">
    <source>
        <dbReference type="ARBA" id="ARBA00004798"/>
    </source>
</evidence>
<dbReference type="Gene3D" id="3.30.70.2130">
    <property type="entry name" value="Metalloenzyme domain"/>
    <property type="match status" value="1"/>
</dbReference>
<dbReference type="InterPro" id="IPR023665">
    <property type="entry name" value="ApgAM_prokaryotes"/>
</dbReference>
<reference evidence="9" key="3">
    <citation type="journal article" date="2019" name="BMC Res. Notes">
        <title>Complete genome sequence of the Sulfodiicoccus acidiphilus strain HS-1T, the first crenarchaeon that lacks polB3, isolated from an acidic hot spring in Ohwaku-dani, Hakone, Japan.</title>
        <authorList>
            <person name="Sakai H.D."/>
            <person name="Kurosawa N."/>
        </authorList>
    </citation>
    <scope>NUCLEOTIDE SEQUENCE</scope>
    <source>
        <strain evidence="9">HS-1</strain>
    </source>
</reference>
<evidence type="ECO:0000259" key="8">
    <source>
        <dbReference type="Pfam" id="PF01676"/>
    </source>
</evidence>
<keyword evidence="6 7" id="KW-0413">Isomerase</keyword>
<keyword evidence="5 7" id="KW-0324">Glycolysis</keyword>
<comment type="function">
    <text evidence="2 7">Catalyzes the interconversion of 2-phosphoglycerate and 3-phosphoglycerate.</text>
</comment>
<feature type="domain" description="Metalloenzyme" evidence="8">
    <location>
        <begin position="5"/>
        <end position="403"/>
    </location>
</feature>
<reference evidence="10" key="4">
    <citation type="submission" date="2020-09" db="EMBL/GenBank/DDBJ databases">
        <authorList>
            <person name="Sun Q."/>
            <person name="Ohkuma M."/>
        </authorList>
    </citation>
    <scope>NUCLEOTIDE SEQUENCE</scope>
    <source>
        <strain evidence="10">JCM 31740</strain>
    </source>
</reference>
<dbReference type="Proteomes" id="UP000616143">
    <property type="component" value="Unassembled WGS sequence"/>
</dbReference>
<dbReference type="InterPro" id="IPR006124">
    <property type="entry name" value="Metalloenzyme"/>
</dbReference>
<protein>
    <recommendedName>
        <fullName evidence="7">2,3-bisphosphoglycerate-independent phosphoglycerate mutase</fullName>
        <shortName evidence="7">BPG-independent PGAM</shortName>
        <shortName evidence="7">Phosphoglyceromutase</shortName>
        <shortName evidence="7">aPGAM</shortName>
        <ecNumber evidence="7">5.4.2.12</ecNumber>
    </recommendedName>
</protein>
<dbReference type="HAMAP" id="MF_01402_A">
    <property type="entry name" value="ApgM_A"/>
    <property type="match status" value="1"/>
</dbReference>
<dbReference type="CDD" id="cd16011">
    <property type="entry name" value="iPGM_like"/>
    <property type="match status" value="1"/>
</dbReference>
<dbReference type="OrthoDB" id="52918at2157"/>
<comment type="catalytic activity">
    <reaction evidence="1 7">
        <text>(2R)-2-phosphoglycerate = (2R)-3-phosphoglycerate</text>
        <dbReference type="Rhea" id="RHEA:15901"/>
        <dbReference type="ChEBI" id="CHEBI:58272"/>
        <dbReference type="ChEBI" id="CHEBI:58289"/>
        <dbReference type="EC" id="5.4.2.12"/>
    </reaction>
</comment>
<evidence type="ECO:0000256" key="5">
    <source>
        <dbReference type="ARBA" id="ARBA00023152"/>
    </source>
</evidence>
<name>A0A348B1A1_9CREN</name>
<dbReference type="EC" id="5.4.2.12" evidence="7"/>
<reference evidence="11" key="2">
    <citation type="submission" date="2018-04" db="EMBL/GenBank/DDBJ databases">
        <title>Complete genome sequence of Sulfodiicoccus acidiphilus strain HS-1.</title>
        <authorList>
            <person name="Sakai H.D."/>
            <person name="Kurosawa N."/>
        </authorList>
    </citation>
    <scope>NUCLEOTIDE SEQUENCE [LARGE SCALE GENOMIC DNA]</scope>
    <source>
        <strain evidence="11">HS-1</strain>
    </source>
</reference>
<accession>A0A348B1A1</accession>